<evidence type="ECO:0000256" key="9">
    <source>
        <dbReference type="SAM" id="Phobius"/>
    </source>
</evidence>
<feature type="transmembrane region" description="Helical" evidence="9">
    <location>
        <begin position="42"/>
        <end position="60"/>
    </location>
</feature>
<dbReference type="Gene3D" id="1.20.1720.10">
    <property type="entry name" value="Multidrug resistance protein D"/>
    <property type="match status" value="1"/>
</dbReference>
<feature type="domain" description="Major facilitator superfamily (MFS) profile" evidence="10">
    <location>
        <begin position="6"/>
        <end position="436"/>
    </location>
</feature>
<keyword evidence="4 9" id="KW-0812">Transmembrane</keyword>
<organism evidence="11 12">
    <name type="scientific">Streptomyces pseudogriseolus</name>
    <name type="common">Streptomyces gancidicus</name>
    <name type="synonym">Streptomyces rubiginosus</name>
    <dbReference type="NCBI Taxonomy" id="36817"/>
    <lineage>
        <taxon>Bacteria</taxon>
        <taxon>Bacillati</taxon>
        <taxon>Actinomycetota</taxon>
        <taxon>Actinomycetes</taxon>
        <taxon>Kitasatosporales</taxon>
        <taxon>Streptomycetaceae</taxon>
        <taxon>Streptomyces</taxon>
        <taxon>Streptomyces pseudogriseolus group</taxon>
    </lineage>
</organism>
<evidence type="ECO:0000256" key="1">
    <source>
        <dbReference type="ARBA" id="ARBA00004651"/>
    </source>
</evidence>
<keyword evidence="7" id="KW-0046">Antibiotic resistance</keyword>
<dbReference type="PROSITE" id="PS50850">
    <property type="entry name" value="MFS"/>
    <property type="match status" value="1"/>
</dbReference>
<evidence type="ECO:0000256" key="4">
    <source>
        <dbReference type="ARBA" id="ARBA00022692"/>
    </source>
</evidence>
<feature type="transmembrane region" description="Helical" evidence="9">
    <location>
        <begin position="262"/>
        <end position="285"/>
    </location>
</feature>
<evidence type="ECO:0000256" key="7">
    <source>
        <dbReference type="ARBA" id="ARBA00023251"/>
    </source>
</evidence>
<dbReference type="InterPro" id="IPR011701">
    <property type="entry name" value="MFS"/>
</dbReference>
<dbReference type="InterPro" id="IPR036259">
    <property type="entry name" value="MFS_trans_sf"/>
</dbReference>
<reference evidence="12" key="1">
    <citation type="journal article" date="2019" name="Int. J. Syst. Evol. Microbiol.">
        <title>The Global Catalogue of Microorganisms (GCM) 10K type strain sequencing project: providing services to taxonomists for standard genome sequencing and annotation.</title>
        <authorList>
            <consortium name="The Broad Institute Genomics Platform"/>
            <consortium name="The Broad Institute Genome Sequencing Center for Infectious Disease"/>
            <person name="Wu L."/>
            <person name="Ma J."/>
        </authorList>
    </citation>
    <scope>NUCLEOTIDE SEQUENCE [LARGE SCALE GENOMIC DNA]</scope>
    <source>
        <strain evidence="12">JCM 4416</strain>
    </source>
</reference>
<evidence type="ECO:0000256" key="2">
    <source>
        <dbReference type="ARBA" id="ARBA00022448"/>
    </source>
</evidence>
<dbReference type="Gene3D" id="1.20.1250.20">
    <property type="entry name" value="MFS general substrate transporter like domains"/>
    <property type="match status" value="1"/>
</dbReference>
<evidence type="ECO:0000313" key="12">
    <source>
        <dbReference type="Proteomes" id="UP000597853"/>
    </source>
</evidence>
<dbReference type="CDD" id="cd17321">
    <property type="entry name" value="MFS_MMR_MDR_like"/>
    <property type="match status" value="1"/>
</dbReference>
<comment type="subcellular location">
    <subcellularLocation>
        <location evidence="1">Cell membrane</location>
        <topology evidence="1">Multi-pass membrane protein</topology>
    </subcellularLocation>
</comment>
<dbReference type="InterPro" id="IPR020846">
    <property type="entry name" value="MFS_dom"/>
</dbReference>
<comment type="caution">
    <text evidence="11">The sequence shown here is derived from an EMBL/GenBank/DDBJ whole genome shotgun (WGS) entry which is preliminary data.</text>
</comment>
<name>A0ABQ2T118_STREZ</name>
<feature type="compositionally biased region" description="Pro residues" evidence="8">
    <location>
        <begin position="432"/>
        <end position="448"/>
    </location>
</feature>
<evidence type="ECO:0000313" key="11">
    <source>
        <dbReference type="EMBL" id="GGS48058.1"/>
    </source>
</evidence>
<feature type="transmembrane region" description="Helical" evidence="9">
    <location>
        <begin position="223"/>
        <end position="242"/>
    </location>
</feature>
<feature type="region of interest" description="Disordered" evidence="8">
    <location>
        <begin position="424"/>
        <end position="532"/>
    </location>
</feature>
<feature type="transmembrane region" description="Helical" evidence="9">
    <location>
        <begin position="159"/>
        <end position="180"/>
    </location>
</feature>
<feature type="transmembrane region" description="Helical" evidence="9">
    <location>
        <begin position="192"/>
        <end position="211"/>
    </location>
</feature>
<feature type="transmembrane region" description="Helical" evidence="9">
    <location>
        <begin position="297"/>
        <end position="315"/>
    </location>
</feature>
<keyword evidence="5 9" id="KW-1133">Transmembrane helix</keyword>
<proteinExistence type="predicted"/>
<keyword evidence="3" id="KW-1003">Cell membrane</keyword>
<keyword evidence="12" id="KW-1185">Reference proteome</keyword>
<dbReference type="Proteomes" id="UP000597853">
    <property type="component" value="Unassembled WGS sequence"/>
</dbReference>
<feature type="compositionally biased region" description="Basic residues" evidence="8">
    <location>
        <begin position="473"/>
        <end position="486"/>
    </location>
</feature>
<keyword evidence="2" id="KW-0813">Transport</keyword>
<evidence type="ECO:0000256" key="3">
    <source>
        <dbReference type="ARBA" id="ARBA00022475"/>
    </source>
</evidence>
<dbReference type="Pfam" id="PF07690">
    <property type="entry name" value="MFS_1"/>
    <property type="match status" value="1"/>
</dbReference>
<evidence type="ECO:0000259" key="10">
    <source>
        <dbReference type="PROSITE" id="PS50850"/>
    </source>
</evidence>
<feature type="transmembrane region" description="Helical" evidence="9">
    <location>
        <begin position="134"/>
        <end position="153"/>
    </location>
</feature>
<evidence type="ECO:0000256" key="8">
    <source>
        <dbReference type="SAM" id="MobiDB-lite"/>
    </source>
</evidence>
<dbReference type="PANTHER" id="PTHR42718">
    <property type="entry name" value="MAJOR FACILITATOR SUPERFAMILY MULTIDRUG TRANSPORTER MFSC"/>
    <property type="match status" value="1"/>
</dbReference>
<keyword evidence="6 9" id="KW-0472">Membrane</keyword>
<evidence type="ECO:0000256" key="5">
    <source>
        <dbReference type="ARBA" id="ARBA00022989"/>
    </source>
</evidence>
<dbReference type="SUPFAM" id="SSF103473">
    <property type="entry name" value="MFS general substrate transporter"/>
    <property type="match status" value="1"/>
</dbReference>
<feature type="transmembrane region" description="Helical" evidence="9">
    <location>
        <begin position="354"/>
        <end position="378"/>
    </location>
</feature>
<evidence type="ECO:0000256" key="6">
    <source>
        <dbReference type="ARBA" id="ARBA00023136"/>
    </source>
</evidence>
<dbReference type="PANTHER" id="PTHR42718:SF46">
    <property type="entry name" value="BLR6921 PROTEIN"/>
    <property type="match status" value="1"/>
</dbReference>
<feature type="transmembrane region" description="Helical" evidence="9">
    <location>
        <begin position="101"/>
        <end position="122"/>
    </location>
</feature>
<dbReference type="EMBL" id="BMTX01000007">
    <property type="protein sequence ID" value="GGS48058.1"/>
    <property type="molecule type" value="Genomic_DNA"/>
</dbReference>
<protein>
    <submittedName>
        <fullName evidence="11">MFS transporter</fullName>
    </submittedName>
</protein>
<gene>
    <name evidence="11" type="ORF">GCM10010285_29330</name>
</gene>
<feature type="transmembrane region" description="Helical" evidence="9">
    <location>
        <begin position="72"/>
        <end position="95"/>
    </location>
</feature>
<sequence>MRAWLVLCCMAMLQFFIAVDVTVVNVALPSIGADFGVDGHALTWVVVGYTITGGGLLMLGGRLGDVLGRRRILLLGTTLFGAASLLAGLAPTFAVLVTARLLQGAGEAIALPAAMAVIVLMFPEGPRRSQALSVWAAVASCGLVLGFVVSGIITELLGWRWIFLVSVPFILVVLAAAALLVPGERPAGPAPLDLPGSFLLVAAPLLFTLGVVEAGQADGTLPWLPRAALVGAVAAGALFVGVERRSRNPLVPLRFLRNRPRVLANLATALLSAALSTSFLLFTYYLQDRSGAGPLQAGLTMLPLAVSLIAASVLVPRLLGRWGARACVLAGIGFTALAMAAIALISSLRATSLAMIPAMTLVAAGMGFGIVGLQYVAVTDVTEDDAGIASGVQRAADQLGGSTGITLYVGLGFAPTLDGTDPFLPVASWPSPGSPRPGPSPGGSPCPPRWRRKRSGDLGQGFARPAVRPGRAQPRKQQVHAHHQSSRRFTCPSGLLHHRPSVGGGGLPIGCALAGANRHDSPLSQRTGLPAR</sequence>
<accession>A0ABQ2T118</accession>
<feature type="compositionally biased region" description="Polar residues" evidence="8">
    <location>
        <begin position="522"/>
        <end position="532"/>
    </location>
</feature>
<feature type="transmembrane region" description="Helical" evidence="9">
    <location>
        <begin position="327"/>
        <end position="348"/>
    </location>
</feature>